<organism evidence="3 4">
    <name type="scientific">Macrolepiota fuliginosa MF-IS2</name>
    <dbReference type="NCBI Taxonomy" id="1400762"/>
    <lineage>
        <taxon>Eukaryota</taxon>
        <taxon>Fungi</taxon>
        <taxon>Dikarya</taxon>
        <taxon>Basidiomycota</taxon>
        <taxon>Agaricomycotina</taxon>
        <taxon>Agaricomycetes</taxon>
        <taxon>Agaricomycetidae</taxon>
        <taxon>Agaricales</taxon>
        <taxon>Agaricineae</taxon>
        <taxon>Agaricaceae</taxon>
        <taxon>Macrolepiota</taxon>
    </lineage>
</organism>
<dbReference type="AlphaFoldDB" id="A0A9P5XLB5"/>
<dbReference type="Pfam" id="PF23305">
    <property type="entry name" value="DUF7082"/>
    <property type="match status" value="1"/>
</dbReference>
<dbReference type="OrthoDB" id="1751210at2759"/>
<evidence type="ECO:0000259" key="2">
    <source>
        <dbReference type="Pfam" id="PF23305"/>
    </source>
</evidence>
<name>A0A9P5XLB5_9AGAR</name>
<dbReference type="GO" id="GO:0005634">
    <property type="term" value="C:nucleus"/>
    <property type="evidence" value="ECO:0007669"/>
    <property type="project" value="TreeGrafter"/>
</dbReference>
<feature type="region of interest" description="Disordered" evidence="1">
    <location>
        <begin position="149"/>
        <end position="170"/>
    </location>
</feature>
<sequence>MLSASRHSAFFDNIGYPSTADPTVLSSLHFDPAASSNVVISPSGTIHVLGYTPSEGERGVPITVRIHFQPDANDALYVRLVVGPKAVATKVRELPNYSYGRWQLDASIPPQDPQLPSKVLLSVQALNDKNEVLDSVTFGEFAYWSSAPGSLKDHNPRQPPRLQIPSSLPDTTTLRRRSATYRQLSKSPVSPTNPASSQQNLRLHRRMKSQSLMRTKNVTLGDSAENLYAQTPILELVTPLSSICTGWNSAEVQAGRRLVRFSKVQDGRRLIVSCEPIRQDEFCENDSVISCIYREETNTCFVTSVDVIYLLERLTNGEFPVEEKNRIRRNLEGLRPTTVSKHKPGFGEFFQRIMEFPDPKPRNIEKDLKVFEWNSLGQALEKILSKYSIYATSAADSEESTPIETPTITSPDLATLKLPLSKDKTDSVVPGTHAISIPTKYESLPDDFPFISPSSGSDSFSSPTESPVTTSPATSVYPLLTVDGMESSHSAETTCVEHLVDL</sequence>
<comment type="caution">
    <text evidence="3">The sequence shown here is derived from an EMBL/GenBank/DDBJ whole genome shotgun (WGS) entry which is preliminary data.</text>
</comment>
<reference evidence="3" key="1">
    <citation type="submission" date="2020-11" db="EMBL/GenBank/DDBJ databases">
        <authorList>
            <consortium name="DOE Joint Genome Institute"/>
            <person name="Ahrendt S."/>
            <person name="Riley R."/>
            <person name="Andreopoulos W."/>
            <person name="Labutti K."/>
            <person name="Pangilinan J."/>
            <person name="Ruiz-Duenas F.J."/>
            <person name="Barrasa J.M."/>
            <person name="Sanchez-Garcia M."/>
            <person name="Camarero S."/>
            <person name="Miyauchi S."/>
            <person name="Serrano A."/>
            <person name="Linde D."/>
            <person name="Babiker R."/>
            <person name="Drula E."/>
            <person name="Ayuso-Fernandez I."/>
            <person name="Pacheco R."/>
            <person name="Padilla G."/>
            <person name="Ferreira P."/>
            <person name="Barriuso J."/>
            <person name="Kellner H."/>
            <person name="Castanera R."/>
            <person name="Alfaro M."/>
            <person name="Ramirez L."/>
            <person name="Pisabarro A.G."/>
            <person name="Kuo A."/>
            <person name="Tritt A."/>
            <person name="Lipzen A."/>
            <person name="He G."/>
            <person name="Yan M."/>
            <person name="Ng V."/>
            <person name="Cullen D."/>
            <person name="Martin F."/>
            <person name="Rosso M.-N."/>
            <person name="Henrissat B."/>
            <person name="Hibbett D."/>
            <person name="Martinez A.T."/>
            <person name="Grigoriev I.V."/>
        </authorList>
    </citation>
    <scope>NUCLEOTIDE SEQUENCE</scope>
    <source>
        <strain evidence="3">MF-IS2</strain>
    </source>
</reference>
<feature type="region of interest" description="Disordered" evidence="1">
    <location>
        <begin position="182"/>
        <end position="201"/>
    </location>
</feature>
<evidence type="ECO:0000313" key="3">
    <source>
        <dbReference type="EMBL" id="KAF9451261.1"/>
    </source>
</evidence>
<evidence type="ECO:0000313" key="4">
    <source>
        <dbReference type="Proteomes" id="UP000807342"/>
    </source>
</evidence>
<feature type="domain" description="DUF7082" evidence="2">
    <location>
        <begin position="233"/>
        <end position="384"/>
    </location>
</feature>
<dbReference type="EMBL" id="MU151088">
    <property type="protein sequence ID" value="KAF9451261.1"/>
    <property type="molecule type" value="Genomic_DNA"/>
</dbReference>
<keyword evidence="4" id="KW-1185">Reference proteome</keyword>
<evidence type="ECO:0000256" key="1">
    <source>
        <dbReference type="SAM" id="MobiDB-lite"/>
    </source>
</evidence>
<dbReference type="Proteomes" id="UP000807342">
    <property type="component" value="Unassembled WGS sequence"/>
</dbReference>
<feature type="region of interest" description="Disordered" evidence="1">
    <location>
        <begin position="452"/>
        <end position="472"/>
    </location>
</feature>
<gene>
    <name evidence="3" type="ORF">P691DRAFT_379080</name>
</gene>
<accession>A0A9P5XLB5</accession>
<proteinExistence type="predicted"/>
<dbReference type="PANTHER" id="PTHR39463:SF1">
    <property type="entry name" value="MEDUSA"/>
    <property type="match status" value="1"/>
</dbReference>
<protein>
    <recommendedName>
        <fullName evidence="2">DUF7082 domain-containing protein</fullName>
    </recommendedName>
</protein>
<dbReference type="PANTHER" id="PTHR39463">
    <property type="entry name" value="MEDUSA"/>
    <property type="match status" value="1"/>
</dbReference>
<dbReference type="InterPro" id="IPR055509">
    <property type="entry name" value="DUF7082"/>
</dbReference>